<keyword evidence="4 9" id="KW-0812">Transmembrane</keyword>
<evidence type="ECO:0000256" key="4">
    <source>
        <dbReference type="ARBA" id="ARBA00022692"/>
    </source>
</evidence>
<dbReference type="PROSITE" id="PS51257">
    <property type="entry name" value="PROKAR_LIPOPROTEIN"/>
    <property type="match status" value="1"/>
</dbReference>
<evidence type="ECO:0000256" key="1">
    <source>
        <dbReference type="ARBA" id="ARBA00004141"/>
    </source>
</evidence>
<dbReference type="InterPro" id="IPR036259">
    <property type="entry name" value="MFS_trans_sf"/>
</dbReference>
<dbReference type="EMBL" id="DS995709">
    <property type="protein sequence ID" value="EEQ35876.1"/>
    <property type="molecule type" value="Genomic_DNA"/>
</dbReference>
<gene>
    <name evidence="10" type="ORF">MCYG_08695</name>
</gene>
<dbReference type="GO" id="GO:0005886">
    <property type="term" value="C:plasma membrane"/>
    <property type="evidence" value="ECO:0007669"/>
    <property type="project" value="TreeGrafter"/>
</dbReference>
<protein>
    <recommendedName>
        <fullName evidence="12">Major facilitator superfamily (MFS) profile domain-containing protein</fullName>
    </recommendedName>
</protein>
<dbReference type="HOGENOM" id="CLU_092102_0_0_1"/>
<evidence type="ECO:0000256" key="5">
    <source>
        <dbReference type="ARBA" id="ARBA00022989"/>
    </source>
</evidence>
<evidence type="ECO:0000256" key="3">
    <source>
        <dbReference type="ARBA" id="ARBA00022448"/>
    </source>
</evidence>
<dbReference type="PANTHER" id="PTHR23501:SF187">
    <property type="entry name" value="MAJOR FACILITATOR SUPERFAMILY (MFS) PROFILE DOMAIN-CONTAINING PROTEIN"/>
    <property type="match status" value="1"/>
</dbReference>
<evidence type="ECO:0000313" key="11">
    <source>
        <dbReference type="Proteomes" id="UP000002035"/>
    </source>
</evidence>
<organism evidence="10 11">
    <name type="scientific">Arthroderma otae (strain ATCC MYA-4605 / CBS 113480)</name>
    <name type="common">Microsporum canis</name>
    <dbReference type="NCBI Taxonomy" id="554155"/>
    <lineage>
        <taxon>Eukaryota</taxon>
        <taxon>Fungi</taxon>
        <taxon>Dikarya</taxon>
        <taxon>Ascomycota</taxon>
        <taxon>Pezizomycotina</taxon>
        <taxon>Eurotiomycetes</taxon>
        <taxon>Eurotiomycetidae</taxon>
        <taxon>Onygenales</taxon>
        <taxon>Arthrodermataceae</taxon>
        <taxon>Microsporum</taxon>
    </lineage>
</organism>
<comment type="similarity">
    <text evidence="2">Belongs to the major facilitator superfamily.</text>
</comment>
<evidence type="ECO:0000256" key="2">
    <source>
        <dbReference type="ARBA" id="ARBA00008335"/>
    </source>
</evidence>
<dbReference type="OMA" id="GTITWIF"/>
<evidence type="ECO:0000256" key="8">
    <source>
        <dbReference type="SAM" id="MobiDB-lite"/>
    </source>
</evidence>
<evidence type="ECO:0000313" key="10">
    <source>
        <dbReference type="EMBL" id="EEQ35876.1"/>
    </source>
</evidence>
<feature type="compositionally biased region" description="Polar residues" evidence="8">
    <location>
        <begin position="186"/>
        <end position="199"/>
    </location>
</feature>
<dbReference type="GeneID" id="9224015"/>
<dbReference type="Proteomes" id="UP000002035">
    <property type="component" value="Unassembled WGS sequence"/>
</dbReference>
<dbReference type="PANTHER" id="PTHR23501">
    <property type="entry name" value="MAJOR FACILITATOR SUPERFAMILY"/>
    <property type="match status" value="1"/>
</dbReference>
<feature type="transmembrane region" description="Helical" evidence="9">
    <location>
        <begin position="41"/>
        <end position="61"/>
    </location>
</feature>
<sequence>MLTKTGKYRFWHYLGFALMTVACGLFSLLDEHSSTGRWVGFQVLFGLGTGTVFTSVLPPILACLDEGDVATATATWTFLRNFGAIWGTAVPAALFNTRANRLAGTIENNQVQALLINGGAYERATKAFMDMFREDPSLFVAIKHLYRLSIAFGGVGFLLAFLVQSYPLRDQLTTEYGMKAEEKTSPKASNSEANTSIRGNSKYDKVHLTPTYNYTQSSLKLVTGLPDQDRTPPPLRPSYLYAYSTKGEEGKGITLTATCTLHST</sequence>
<comment type="subcellular location">
    <subcellularLocation>
        <location evidence="1">Membrane</location>
        <topology evidence="1">Multi-pass membrane protein</topology>
    </subcellularLocation>
</comment>
<keyword evidence="11" id="KW-1185">Reference proteome</keyword>
<keyword evidence="3" id="KW-0813">Transport</keyword>
<dbReference type="AlphaFoldDB" id="C5G173"/>
<keyword evidence="5 9" id="KW-1133">Transmembrane helix</keyword>
<evidence type="ECO:0000256" key="7">
    <source>
        <dbReference type="ARBA" id="ARBA00023180"/>
    </source>
</evidence>
<keyword evidence="7" id="KW-0325">Glycoprotein</keyword>
<dbReference type="SUPFAM" id="SSF103473">
    <property type="entry name" value="MFS general substrate transporter"/>
    <property type="match status" value="1"/>
</dbReference>
<evidence type="ECO:0000256" key="9">
    <source>
        <dbReference type="SAM" id="Phobius"/>
    </source>
</evidence>
<dbReference type="eggNOG" id="KOG0254">
    <property type="taxonomic scope" value="Eukaryota"/>
</dbReference>
<name>C5G173_ARTOC</name>
<feature type="transmembrane region" description="Helical" evidence="9">
    <location>
        <begin position="145"/>
        <end position="163"/>
    </location>
</feature>
<dbReference type="OrthoDB" id="10021397at2759"/>
<evidence type="ECO:0000256" key="6">
    <source>
        <dbReference type="ARBA" id="ARBA00023136"/>
    </source>
</evidence>
<dbReference type="VEuPathDB" id="FungiDB:MCYG_08695"/>
<dbReference type="RefSeq" id="XP_002842864.1">
    <property type="nucleotide sequence ID" value="XM_002842818.1"/>
</dbReference>
<accession>C5G173</accession>
<feature type="transmembrane region" description="Helical" evidence="9">
    <location>
        <begin position="12"/>
        <end position="29"/>
    </location>
</feature>
<reference evidence="11" key="1">
    <citation type="journal article" date="2012" name="MBio">
        <title>Comparative genome analysis of Trichophyton rubrum and related dermatophytes reveals candidate genes involved in infection.</title>
        <authorList>
            <person name="Martinez D.A."/>
            <person name="Oliver B.G."/>
            <person name="Graeser Y."/>
            <person name="Goldberg J.M."/>
            <person name="Li W."/>
            <person name="Martinez-Rossi N.M."/>
            <person name="Monod M."/>
            <person name="Shelest E."/>
            <person name="Barton R.C."/>
            <person name="Birch E."/>
            <person name="Brakhage A.A."/>
            <person name="Chen Z."/>
            <person name="Gurr S.J."/>
            <person name="Heiman D."/>
            <person name="Heitman J."/>
            <person name="Kosti I."/>
            <person name="Rossi A."/>
            <person name="Saif S."/>
            <person name="Samalova M."/>
            <person name="Saunders C.W."/>
            <person name="Shea T."/>
            <person name="Summerbell R.C."/>
            <person name="Xu J."/>
            <person name="Young S."/>
            <person name="Zeng Q."/>
            <person name="Birren B.W."/>
            <person name="Cuomo C.A."/>
            <person name="White T.C."/>
        </authorList>
    </citation>
    <scope>NUCLEOTIDE SEQUENCE [LARGE SCALE GENOMIC DNA]</scope>
    <source>
        <strain evidence="11">ATCC MYA-4605 / CBS 113480</strain>
    </source>
</reference>
<keyword evidence="6 9" id="KW-0472">Membrane</keyword>
<dbReference type="GO" id="GO:0022857">
    <property type="term" value="F:transmembrane transporter activity"/>
    <property type="evidence" value="ECO:0007669"/>
    <property type="project" value="TreeGrafter"/>
</dbReference>
<proteinExistence type="inferred from homology"/>
<feature type="region of interest" description="Disordered" evidence="8">
    <location>
        <begin position="180"/>
        <end position="200"/>
    </location>
</feature>
<evidence type="ECO:0008006" key="12">
    <source>
        <dbReference type="Google" id="ProtNLM"/>
    </source>
</evidence>